<accession>A0A1Y0IFB0</accession>
<dbReference type="InterPro" id="IPR011050">
    <property type="entry name" value="Pectin_lyase_fold/virulence"/>
</dbReference>
<reference evidence="11 12" key="1">
    <citation type="submission" date="2017-05" db="EMBL/GenBank/DDBJ databases">
        <title>Genomic insights into alkan degradation activity of Oleiphilus messinensis.</title>
        <authorList>
            <person name="Kozyavkin S.A."/>
            <person name="Slesarev A.I."/>
            <person name="Golyshin P.N."/>
            <person name="Korzhenkov A."/>
            <person name="Golyshina O.N."/>
            <person name="Toshchakov S.V."/>
        </authorList>
    </citation>
    <scope>NUCLEOTIDE SEQUENCE [LARGE SCALE GENOMIC DNA]</scope>
    <source>
        <strain evidence="11 12">ME102</strain>
    </source>
</reference>
<evidence type="ECO:0000313" key="12">
    <source>
        <dbReference type="Proteomes" id="UP000196027"/>
    </source>
</evidence>
<dbReference type="PANTHER" id="PTHR40088:SF1">
    <property type="entry name" value="PECTATE LYASE PEL9"/>
    <property type="match status" value="1"/>
</dbReference>
<dbReference type="KEGG" id="ome:OLMES_4490"/>
<dbReference type="Pfam" id="PF07602">
    <property type="entry name" value="DUF1565"/>
    <property type="match status" value="1"/>
</dbReference>
<dbReference type="SUPFAM" id="SSF51126">
    <property type="entry name" value="Pectin lyase-like"/>
    <property type="match status" value="1"/>
</dbReference>
<dbReference type="Proteomes" id="UP000196027">
    <property type="component" value="Chromosome"/>
</dbReference>
<evidence type="ECO:0000256" key="2">
    <source>
        <dbReference type="ARBA" id="ARBA00004613"/>
    </source>
</evidence>
<evidence type="ECO:0000256" key="3">
    <source>
        <dbReference type="ARBA" id="ARBA00022525"/>
    </source>
</evidence>
<name>A0A1Y0IFB0_9GAMM</name>
<dbReference type="InterPro" id="IPR006626">
    <property type="entry name" value="PbH1"/>
</dbReference>
<dbReference type="EMBL" id="CP021425">
    <property type="protein sequence ID" value="ARU58486.1"/>
    <property type="molecule type" value="Genomic_DNA"/>
</dbReference>
<evidence type="ECO:0000313" key="11">
    <source>
        <dbReference type="EMBL" id="ARU58486.1"/>
    </source>
</evidence>
<dbReference type="PANTHER" id="PTHR40088">
    <property type="entry name" value="PECTATE LYASE (EUROFUNG)"/>
    <property type="match status" value="1"/>
</dbReference>
<keyword evidence="4" id="KW-0479">Metal-binding</keyword>
<evidence type="ECO:0000256" key="1">
    <source>
        <dbReference type="ARBA" id="ARBA00001913"/>
    </source>
</evidence>
<keyword evidence="12" id="KW-1185">Reference proteome</keyword>
<dbReference type="InterPro" id="IPR052052">
    <property type="entry name" value="Polysaccharide_Lyase_9"/>
</dbReference>
<dbReference type="GO" id="GO:0016837">
    <property type="term" value="F:carbon-oxygen lyase activity, acting on polysaccharides"/>
    <property type="evidence" value="ECO:0007669"/>
    <property type="project" value="TreeGrafter"/>
</dbReference>
<evidence type="ECO:0000256" key="6">
    <source>
        <dbReference type="ARBA" id="ARBA00022837"/>
    </source>
</evidence>
<comment type="subcellular location">
    <subcellularLocation>
        <location evidence="2">Secreted</location>
    </subcellularLocation>
</comment>
<evidence type="ECO:0000259" key="10">
    <source>
        <dbReference type="Pfam" id="PF07602"/>
    </source>
</evidence>
<dbReference type="InterPro" id="IPR012334">
    <property type="entry name" value="Pectin_lyas_fold"/>
</dbReference>
<proteinExistence type="inferred from homology"/>
<feature type="compositionally biased region" description="Pro residues" evidence="9">
    <location>
        <begin position="391"/>
        <end position="400"/>
    </location>
</feature>
<feature type="domain" description="DUF1565" evidence="10">
    <location>
        <begin position="64"/>
        <end position="104"/>
    </location>
</feature>
<organism evidence="11 12">
    <name type="scientific">Oleiphilus messinensis</name>
    <dbReference type="NCBI Taxonomy" id="141451"/>
    <lineage>
        <taxon>Bacteria</taxon>
        <taxon>Pseudomonadati</taxon>
        <taxon>Pseudomonadota</taxon>
        <taxon>Gammaproteobacteria</taxon>
        <taxon>Oceanospirillales</taxon>
        <taxon>Oleiphilaceae</taxon>
        <taxon>Oleiphilus</taxon>
    </lineage>
</organism>
<sequence length="400" mass="44413">MRSQIHSQLDRMGEYTFMDNLSRAVICLILLSLTTSVSVQASALANSYENFIYPNLRTYFVSPNGNDNNPGTKSQPLRYINTALSYAEPGERVYLMPGEYFEDIKTVRSGTPDQPILIYGSKKAIVKGAQKNRIFQIFHSYIHLRNFSIDGKVGAGNAIEDFRDILVWVQGQEIKSGPKGVVLRSMILQNAGGECVRLKYFVTQAEIFGNLIRNCGVYDFQFAAGGKNGEGIYIGTAPEQWDNGKNPSADPDHSNGNWVWGNKFYTYGNECVDIKEGAEYNLIEYNACQNQLDPNSGGFDARGDNNIFRYNIAHTNTGAGVRLGGDLHQGRQYGINNQVYGNIIYGNGHAGVKVMSYPQDQICSNMLFDNGRSDFYGNSGIVYDPGEDCQEPPPETPPEN</sequence>
<dbReference type="GO" id="GO:0005576">
    <property type="term" value="C:extracellular region"/>
    <property type="evidence" value="ECO:0007669"/>
    <property type="project" value="UniProtKB-SubCell"/>
</dbReference>
<keyword evidence="5" id="KW-0732">Signal</keyword>
<evidence type="ECO:0000256" key="4">
    <source>
        <dbReference type="ARBA" id="ARBA00022723"/>
    </source>
</evidence>
<evidence type="ECO:0000256" key="8">
    <source>
        <dbReference type="ARBA" id="ARBA00038263"/>
    </source>
</evidence>
<keyword evidence="7" id="KW-0456">Lyase</keyword>
<comment type="similarity">
    <text evidence="8">Belongs to the polysaccharide lyase 9 family.</text>
</comment>
<evidence type="ECO:0000256" key="7">
    <source>
        <dbReference type="ARBA" id="ARBA00023239"/>
    </source>
</evidence>
<keyword evidence="3" id="KW-0964">Secreted</keyword>
<dbReference type="SMART" id="SM00710">
    <property type="entry name" value="PbH1"/>
    <property type="match status" value="6"/>
</dbReference>
<feature type="region of interest" description="Disordered" evidence="9">
    <location>
        <begin position="379"/>
        <end position="400"/>
    </location>
</feature>
<keyword evidence="6" id="KW-0106">Calcium</keyword>
<gene>
    <name evidence="11" type="ORF">OLMES_4490</name>
</gene>
<dbReference type="Gene3D" id="2.160.20.10">
    <property type="entry name" value="Single-stranded right-handed beta-helix, Pectin lyase-like"/>
    <property type="match status" value="1"/>
</dbReference>
<protein>
    <submittedName>
        <fullName evidence="11">Secreted protein</fullName>
    </submittedName>
</protein>
<evidence type="ECO:0000256" key="5">
    <source>
        <dbReference type="ARBA" id="ARBA00022729"/>
    </source>
</evidence>
<dbReference type="GO" id="GO:0046872">
    <property type="term" value="F:metal ion binding"/>
    <property type="evidence" value="ECO:0007669"/>
    <property type="project" value="UniProtKB-KW"/>
</dbReference>
<dbReference type="InterPro" id="IPR011459">
    <property type="entry name" value="DUF1565"/>
</dbReference>
<evidence type="ECO:0000256" key="9">
    <source>
        <dbReference type="SAM" id="MobiDB-lite"/>
    </source>
</evidence>
<comment type="cofactor">
    <cofactor evidence="1">
        <name>Ca(2+)</name>
        <dbReference type="ChEBI" id="CHEBI:29108"/>
    </cofactor>
</comment>
<dbReference type="AlphaFoldDB" id="A0A1Y0IFB0"/>